<dbReference type="PATRIC" id="fig|1397.4.peg.5200"/>
<dbReference type="Proteomes" id="UP000036045">
    <property type="component" value="Unassembled WGS sequence"/>
</dbReference>
<dbReference type="Gene3D" id="1.20.1250.20">
    <property type="entry name" value="MFS general substrate transporter like domains"/>
    <property type="match status" value="1"/>
</dbReference>
<dbReference type="InterPro" id="IPR036259">
    <property type="entry name" value="MFS_trans_sf"/>
</dbReference>
<dbReference type="RefSeq" id="WP_047941770.1">
    <property type="nucleotide sequence ID" value="NZ_CP053989.1"/>
</dbReference>
<dbReference type="PROSITE" id="PS50850">
    <property type="entry name" value="MFS"/>
    <property type="match status" value="1"/>
</dbReference>
<gene>
    <name evidence="8" type="ORF">ABW02_09640</name>
</gene>
<dbReference type="InterPro" id="IPR011701">
    <property type="entry name" value="MFS"/>
</dbReference>
<comment type="caution">
    <text evidence="8">The sequence shown here is derived from an EMBL/GenBank/DDBJ whole genome shotgun (WGS) entry which is preliminary data.</text>
</comment>
<accession>A0A0J1LCU3</accession>
<dbReference type="GeneID" id="56347830"/>
<dbReference type="Gene3D" id="1.20.1720.10">
    <property type="entry name" value="Multidrug resistance protein D"/>
    <property type="match status" value="1"/>
</dbReference>
<dbReference type="AlphaFoldDB" id="A0A0J1LCU3"/>
<evidence type="ECO:0000313" key="9">
    <source>
        <dbReference type="Proteomes" id="UP000036045"/>
    </source>
</evidence>
<dbReference type="Pfam" id="PF07690">
    <property type="entry name" value="MFS_1"/>
    <property type="match status" value="1"/>
</dbReference>
<dbReference type="SUPFAM" id="SSF103473">
    <property type="entry name" value="MFS general substrate transporter"/>
    <property type="match status" value="1"/>
</dbReference>
<comment type="subcellular location">
    <subcellularLocation>
        <location evidence="1">Cell membrane</location>
        <topology evidence="1">Multi-pass membrane protein</topology>
    </subcellularLocation>
</comment>
<name>A0A0J1LCU3_NIACI</name>
<feature type="domain" description="Major facilitator superfamily (MFS) profile" evidence="7">
    <location>
        <begin position="10"/>
        <end position="397"/>
    </location>
</feature>
<keyword evidence="6" id="KW-0472">Membrane</keyword>
<protein>
    <submittedName>
        <fullName evidence="8">MFS transporter</fullName>
    </submittedName>
</protein>
<dbReference type="EMBL" id="LDPH01000007">
    <property type="protein sequence ID" value="KLV26795.1"/>
    <property type="molecule type" value="Genomic_DNA"/>
</dbReference>
<dbReference type="OrthoDB" id="65739at2"/>
<dbReference type="PANTHER" id="PTHR43414:SF3">
    <property type="entry name" value="LMO2377 PROTEIN"/>
    <property type="match status" value="1"/>
</dbReference>
<evidence type="ECO:0000256" key="3">
    <source>
        <dbReference type="ARBA" id="ARBA00022475"/>
    </source>
</evidence>
<dbReference type="PANTHER" id="PTHR43414">
    <property type="entry name" value="MULTIDRUG RESISTANCE PROTEIN MDTG"/>
    <property type="match status" value="1"/>
</dbReference>
<reference evidence="8 9" key="1">
    <citation type="submission" date="2015-05" db="EMBL/GenBank/DDBJ databases">
        <title>Whole genome sequence and identification of bacterial endophytes from Costus igneus.</title>
        <authorList>
            <person name="Lee Y.P."/>
            <person name="Gan H.M."/>
            <person name="Eng W."/>
            <person name="Wheatley M.S."/>
            <person name="Caraballo A."/>
            <person name="Polter S."/>
            <person name="Savka M.A."/>
            <person name="Hudson A.O."/>
        </authorList>
    </citation>
    <scope>NUCLEOTIDE SEQUENCE [LARGE SCALE GENOMIC DNA]</scope>
    <source>
        <strain evidence="8 9">RIT379</strain>
    </source>
</reference>
<evidence type="ECO:0000256" key="4">
    <source>
        <dbReference type="ARBA" id="ARBA00022692"/>
    </source>
</evidence>
<evidence type="ECO:0000313" key="8">
    <source>
        <dbReference type="EMBL" id="KLV26795.1"/>
    </source>
</evidence>
<keyword evidence="3" id="KW-1003">Cell membrane</keyword>
<evidence type="ECO:0000259" key="7">
    <source>
        <dbReference type="PROSITE" id="PS50850"/>
    </source>
</evidence>
<dbReference type="PRINTS" id="PR01035">
    <property type="entry name" value="TCRTETA"/>
</dbReference>
<dbReference type="GO" id="GO:0005886">
    <property type="term" value="C:plasma membrane"/>
    <property type="evidence" value="ECO:0007669"/>
    <property type="project" value="UniProtKB-SubCell"/>
</dbReference>
<evidence type="ECO:0000256" key="2">
    <source>
        <dbReference type="ARBA" id="ARBA00022448"/>
    </source>
</evidence>
<dbReference type="InterPro" id="IPR001958">
    <property type="entry name" value="Tet-R_TetA/multi-R_MdtG-like"/>
</dbReference>
<organism evidence="8 9">
    <name type="scientific">Niallia circulans</name>
    <name type="common">Bacillus circulans</name>
    <dbReference type="NCBI Taxonomy" id="1397"/>
    <lineage>
        <taxon>Bacteria</taxon>
        <taxon>Bacillati</taxon>
        <taxon>Bacillota</taxon>
        <taxon>Bacilli</taxon>
        <taxon>Bacillales</taxon>
        <taxon>Bacillaceae</taxon>
        <taxon>Niallia</taxon>
    </lineage>
</organism>
<sequence>METQKYSKRNLGIMWFANFFISACMTMVLPFLSLYIESFGQYSPEFVQHWSGLCFSVTFVAAFLFSPIWGKIGDKFGRKTILIILAIGLGISIFLMSFANSVWEVFILRFFTGFFTGFIPMSQAFISTQTPKKTAGKVLGTLQTGSITGALIGPLLGGVLADSFGYAATFRFTSLAIFISAILVFTTKEFVLPAQKGTKSSYTSREVLAYILKNPVFITVLLISAFIQIAHFSIQPILSLYVSKLHGPENIAFFAGLAFSAAGLGNLLMARKWGEMGDRSGHLKVLVILLFIAGIIYFPGGFVNQYWQLLIIRFILGVAIGGMVPVRIAYIRQEVPIAMQGEVMGYETSLRFLGNIIGPALGGLIAGNFGFSMVFFSTSILLLASGIFLFLMMHRHPKLAKHSIS</sequence>
<keyword evidence="5" id="KW-1133">Transmembrane helix</keyword>
<evidence type="ECO:0000256" key="5">
    <source>
        <dbReference type="ARBA" id="ARBA00022989"/>
    </source>
</evidence>
<evidence type="ECO:0000256" key="1">
    <source>
        <dbReference type="ARBA" id="ARBA00004651"/>
    </source>
</evidence>
<dbReference type="InterPro" id="IPR020846">
    <property type="entry name" value="MFS_dom"/>
</dbReference>
<dbReference type="PROSITE" id="PS51257">
    <property type="entry name" value="PROKAR_LIPOPROTEIN"/>
    <property type="match status" value="1"/>
</dbReference>
<keyword evidence="9" id="KW-1185">Reference proteome</keyword>
<proteinExistence type="predicted"/>
<dbReference type="GO" id="GO:0022857">
    <property type="term" value="F:transmembrane transporter activity"/>
    <property type="evidence" value="ECO:0007669"/>
    <property type="project" value="InterPro"/>
</dbReference>
<keyword evidence="4" id="KW-0812">Transmembrane</keyword>
<evidence type="ECO:0000256" key="6">
    <source>
        <dbReference type="ARBA" id="ARBA00023136"/>
    </source>
</evidence>
<keyword evidence="2" id="KW-0813">Transport</keyword>